<name>A0A445M0G6_GLYSO</name>
<sequence>MRAVGCRDEILLRSRQGDVMTLGVFWGESCVLLINSSIVVHDFFCWIKDMASRKRARTEDIPSSSNPFPSTTTMEPDAQQAHSLIPMLQSLFRGQLMIVYNQQELAHNRPIISMEQFLEKVAWPEAHLPLERSHEVVPPELVLARIVVSPGPVPTRTEPTSAEPQSPVIDPPVSLGLEILSPLAPPLIIIPNDSTDEAHAPPNSPSCNIDDGSDFSSWMDC</sequence>
<gene>
    <name evidence="2" type="ORF">D0Y65_000818</name>
</gene>
<dbReference type="EMBL" id="QZWG01000001">
    <property type="protein sequence ID" value="RZC28991.1"/>
    <property type="molecule type" value="Genomic_DNA"/>
</dbReference>
<feature type="compositionally biased region" description="Low complexity" evidence="1">
    <location>
        <begin position="62"/>
        <end position="73"/>
    </location>
</feature>
<dbReference type="AlphaFoldDB" id="A0A445M0G6"/>
<feature type="region of interest" description="Disordered" evidence="1">
    <location>
        <begin position="56"/>
        <end position="75"/>
    </location>
</feature>
<protein>
    <submittedName>
        <fullName evidence="2">Uncharacterized protein</fullName>
    </submittedName>
</protein>
<dbReference type="Proteomes" id="UP000289340">
    <property type="component" value="Chromosome 1"/>
</dbReference>
<evidence type="ECO:0000313" key="3">
    <source>
        <dbReference type="Proteomes" id="UP000289340"/>
    </source>
</evidence>
<evidence type="ECO:0000313" key="2">
    <source>
        <dbReference type="EMBL" id="RZC28991.1"/>
    </source>
</evidence>
<feature type="region of interest" description="Disordered" evidence="1">
    <location>
        <begin position="192"/>
        <end position="213"/>
    </location>
</feature>
<comment type="caution">
    <text evidence="2">The sequence shown here is derived from an EMBL/GenBank/DDBJ whole genome shotgun (WGS) entry which is preliminary data.</text>
</comment>
<reference evidence="2 3" key="1">
    <citation type="submission" date="2018-09" db="EMBL/GenBank/DDBJ databases">
        <title>A high-quality reference genome of wild soybean provides a powerful tool to mine soybean genomes.</title>
        <authorList>
            <person name="Xie M."/>
            <person name="Chung C.Y.L."/>
            <person name="Li M.-W."/>
            <person name="Wong F.-L."/>
            <person name="Chan T.-F."/>
            <person name="Lam H.-M."/>
        </authorList>
    </citation>
    <scope>NUCLEOTIDE SEQUENCE [LARGE SCALE GENOMIC DNA]</scope>
    <source>
        <strain evidence="3">cv. W05</strain>
        <tissue evidence="2">Hypocotyl of etiolated seedlings</tissue>
    </source>
</reference>
<keyword evidence="3" id="KW-1185">Reference proteome</keyword>
<proteinExistence type="predicted"/>
<evidence type="ECO:0000256" key="1">
    <source>
        <dbReference type="SAM" id="MobiDB-lite"/>
    </source>
</evidence>
<accession>A0A445M0G6</accession>
<organism evidence="2 3">
    <name type="scientific">Glycine soja</name>
    <name type="common">Wild soybean</name>
    <dbReference type="NCBI Taxonomy" id="3848"/>
    <lineage>
        <taxon>Eukaryota</taxon>
        <taxon>Viridiplantae</taxon>
        <taxon>Streptophyta</taxon>
        <taxon>Embryophyta</taxon>
        <taxon>Tracheophyta</taxon>
        <taxon>Spermatophyta</taxon>
        <taxon>Magnoliopsida</taxon>
        <taxon>eudicotyledons</taxon>
        <taxon>Gunneridae</taxon>
        <taxon>Pentapetalae</taxon>
        <taxon>rosids</taxon>
        <taxon>fabids</taxon>
        <taxon>Fabales</taxon>
        <taxon>Fabaceae</taxon>
        <taxon>Papilionoideae</taxon>
        <taxon>50 kb inversion clade</taxon>
        <taxon>NPAAA clade</taxon>
        <taxon>indigoferoid/millettioid clade</taxon>
        <taxon>Phaseoleae</taxon>
        <taxon>Glycine</taxon>
        <taxon>Glycine subgen. Soja</taxon>
    </lineage>
</organism>